<evidence type="ECO:0000256" key="10">
    <source>
        <dbReference type="SAM" id="Phobius"/>
    </source>
</evidence>
<dbReference type="PANTHER" id="PTHR24305">
    <property type="entry name" value="CYTOCHROME P450"/>
    <property type="match status" value="1"/>
</dbReference>
<dbReference type="GO" id="GO:0043386">
    <property type="term" value="P:mycotoxin biosynthetic process"/>
    <property type="evidence" value="ECO:0007669"/>
    <property type="project" value="UniProtKB-ARBA"/>
</dbReference>
<keyword evidence="3 8" id="KW-0349">Heme</keyword>
<dbReference type="SUPFAM" id="SSF48264">
    <property type="entry name" value="Cytochrome P450"/>
    <property type="match status" value="1"/>
</dbReference>
<dbReference type="PRINTS" id="PR00385">
    <property type="entry name" value="P450"/>
</dbReference>
<dbReference type="Proteomes" id="UP001153618">
    <property type="component" value="Unassembled WGS sequence"/>
</dbReference>
<accession>A0A9W4IMA8</accession>
<dbReference type="PANTHER" id="PTHR24305:SF232">
    <property type="entry name" value="P450, PUTATIVE (EUROFUNG)-RELATED"/>
    <property type="match status" value="1"/>
</dbReference>
<dbReference type="GO" id="GO:0005506">
    <property type="term" value="F:iron ion binding"/>
    <property type="evidence" value="ECO:0007669"/>
    <property type="project" value="InterPro"/>
</dbReference>
<dbReference type="EMBL" id="CAJVOS010000104">
    <property type="protein sequence ID" value="CAG8301457.1"/>
    <property type="molecule type" value="Genomic_DNA"/>
</dbReference>
<dbReference type="AlphaFoldDB" id="A0A9W4IMA8"/>
<dbReference type="InterPro" id="IPR001128">
    <property type="entry name" value="Cyt_P450"/>
</dbReference>
<sequence>MESEAIALGFSQPHLKVLQRWQHADTLTALLTAALTAATFLSVSYVLYSRMFSPLAKVDGPFWASLSRLWLVKHSRDGDMHRTIIAAHKRYGSLVRTGPSEVSVADLDAIKKIYGAGTKFRKSDWYSVWQGRRQFDIFPERDEKVHGAQRRLLSHLYAMKSLVQYEDKVNEAIEVFVKSIKDWGTREPLNLGVWVQFFAFDVIGAITFSKRFGFLEAGSDNGQFKILERALRSGSWVGQMPWIYWLNEALMPYIGNFLDVMARHGSVRQFAKTQVDARLTKDNSSYTDLLARFFDVNKSKPREFDDTAVLSMTTSNIFGGSDTTAIALRAIIWYILKNPHCKGKLMDEINEQQRNGKLSFPATLQETENMPYLQACMYEALRLHPAVGMSLPRVVPEGGFEIDGRFLPAGTIVGVNPWVAHRDERVFGKDAEDFRPERWLVEDKTELERYFFAFGSGARACLGRNISWMEMSKLVPTLFSRFDMSISTNNAKWTENCWFVHPTSLSVEASVLNMSFPQVVRQTR</sequence>
<proteinExistence type="inferred from homology"/>
<evidence type="ECO:0000256" key="8">
    <source>
        <dbReference type="PIRSR" id="PIRSR602401-1"/>
    </source>
</evidence>
<feature type="transmembrane region" description="Helical" evidence="10">
    <location>
        <begin position="27"/>
        <end position="48"/>
    </location>
</feature>
<dbReference type="GO" id="GO:0020037">
    <property type="term" value="F:heme binding"/>
    <property type="evidence" value="ECO:0007669"/>
    <property type="project" value="InterPro"/>
</dbReference>
<keyword evidence="7 9" id="KW-0503">Monooxygenase</keyword>
<evidence type="ECO:0000256" key="1">
    <source>
        <dbReference type="ARBA" id="ARBA00001971"/>
    </source>
</evidence>
<comment type="cofactor">
    <cofactor evidence="1 8">
        <name>heme</name>
        <dbReference type="ChEBI" id="CHEBI:30413"/>
    </cofactor>
</comment>
<dbReference type="FunFam" id="1.10.630.10:FF:000050">
    <property type="entry name" value="Cytochrome P450 monooxygenase"/>
    <property type="match status" value="1"/>
</dbReference>
<dbReference type="GO" id="GO:0016705">
    <property type="term" value="F:oxidoreductase activity, acting on paired donors, with incorporation or reduction of molecular oxygen"/>
    <property type="evidence" value="ECO:0007669"/>
    <property type="project" value="InterPro"/>
</dbReference>
<evidence type="ECO:0000256" key="9">
    <source>
        <dbReference type="RuleBase" id="RU000461"/>
    </source>
</evidence>
<keyword evidence="10" id="KW-1133">Transmembrane helix</keyword>
<evidence type="ECO:0000313" key="11">
    <source>
        <dbReference type="EMBL" id="CAG8301457.1"/>
    </source>
</evidence>
<dbReference type="Gene3D" id="1.10.630.10">
    <property type="entry name" value="Cytochrome P450"/>
    <property type="match status" value="1"/>
</dbReference>
<evidence type="ECO:0000256" key="4">
    <source>
        <dbReference type="ARBA" id="ARBA00022723"/>
    </source>
</evidence>
<keyword evidence="12" id="KW-1185">Reference proteome</keyword>
<keyword evidence="10" id="KW-0472">Membrane</keyword>
<keyword evidence="6 8" id="KW-0408">Iron</keyword>
<dbReference type="Pfam" id="PF00067">
    <property type="entry name" value="p450"/>
    <property type="match status" value="1"/>
</dbReference>
<dbReference type="InterPro" id="IPR050121">
    <property type="entry name" value="Cytochrome_P450_monoxygenase"/>
</dbReference>
<dbReference type="CDD" id="cd11060">
    <property type="entry name" value="CYP57A1-like"/>
    <property type="match status" value="1"/>
</dbReference>
<keyword evidence="4 8" id="KW-0479">Metal-binding</keyword>
<evidence type="ECO:0000256" key="6">
    <source>
        <dbReference type="ARBA" id="ARBA00023004"/>
    </source>
</evidence>
<dbReference type="OrthoDB" id="3934656at2759"/>
<dbReference type="InterPro" id="IPR036396">
    <property type="entry name" value="Cyt_P450_sf"/>
</dbReference>
<dbReference type="InterPro" id="IPR017972">
    <property type="entry name" value="Cyt_P450_CS"/>
</dbReference>
<comment type="similarity">
    <text evidence="2 9">Belongs to the cytochrome P450 family.</text>
</comment>
<evidence type="ECO:0000256" key="5">
    <source>
        <dbReference type="ARBA" id="ARBA00023002"/>
    </source>
</evidence>
<dbReference type="PRINTS" id="PR00463">
    <property type="entry name" value="EP450I"/>
</dbReference>
<protein>
    <submittedName>
        <fullName evidence="11">Uncharacterized protein</fullName>
    </submittedName>
</protein>
<dbReference type="GO" id="GO:0004497">
    <property type="term" value="F:monooxygenase activity"/>
    <property type="evidence" value="ECO:0007669"/>
    <property type="project" value="UniProtKB-KW"/>
</dbReference>
<feature type="binding site" description="axial binding residue" evidence="8">
    <location>
        <position position="461"/>
    </location>
    <ligand>
        <name>heme</name>
        <dbReference type="ChEBI" id="CHEBI:30413"/>
    </ligand>
    <ligandPart>
        <name>Fe</name>
        <dbReference type="ChEBI" id="CHEBI:18248"/>
    </ligandPart>
</feature>
<gene>
    <name evidence="11" type="ORF">POLS_LOCUS9919</name>
</gene>
<keyword evidence="10" id="KW-0812">Transmembrane</keyword>
<name>A0A9W4IMA8_PENOL</name>
<comment type="caution">
    <text evidence="11">The sequence shown here is derived from an EMBL/GenBank/DDBJ whole genome shotgun (WGS) entry which is preliminary data.</text>
</comment>
<evidence type="ECO:0000256" key="2">
    <source>
        <dbReference type="ARBA" id="ARBA00010617"/>
    </source>
</evidence>
<reference evidence="11" key="1">
    <citation type="submission" date="2021-07" db="EMBL/GenBank/DDBJ databases">
        <authorList>
            <person name="Branca A.L. A."/>
        </authorList>
    </citation>
    <scope>NUCLEOTIDE SEQUENCE</scope>
</reference>
<evidence type="ECO:0000313" key="12">
    <source>
        <dbReference type="Proteomes" id="UP001153618"/>
    </source>
</evidence>
<evidence type="ECO:0000256" key="3">
    <source>
        <dbReference type="ARBA" id="ARBA00022617"/>
    </source>
</evidence>
<evidence type="ECO:0000256" key="7">
    <source>
        <dbReference type="ARBA" id="ARBA00023033"/>
    </source>
</evidence>
<dbReference type="InterPro" id="IPR002401">
    <property type="entry name" value="Cyt_P450_E_grp-I"/>
</dbReference>
<organism evidence="11 12">
    <name type="scientific">Penicillium olsonii</name>
    <dbReference type="NCBI Taxonomy" id="99116"/>
    <lineage>
        <taxon>Eukaryota</taxon>
        <taxon>Fungi</taxon>
        <taxon>Dikarya</taxon>
        <taxon>Ascomycota</taxon>
        <taxon>Pezizomycotina</taxon>
        <taxon>Eurotiomycetes</taxon>
        <taxon>Eurotiomycetidae</taxon>
        <taxon>Eurotiales</taxon>
        <taxon>Aspergillaceae</taxon>
        <taxon>Penicillium</taxon>
    </lineage>
</organism>
<dbReference type="PROSITE" id="PS00086">
    <property type="entry name" value="CYTOCHROME_P450"/>
    <property type="match status" value="1"/>
</dbReference>
<keyword evidence="5 9" id="KW-0560">Oxidoreductase</keyword>